<evidence type="ECO:0000256" key="3">
    <source>
        <dbReference type="ARBA" id="ARBA00022692"/>
    </source>
</evidence>
<name>A0A7E4VJI5_PANRE</name>
<keyword evidence="4 5" id="KW-0472">Membrane</keyword>
<comment type="similarity">
    <text evidence="2 6">Belongs to the mitochondrial carrier (TC 2.A.29) family.</text>
</comment>
<feature type="repeat" description="Solcar" evidence="5">
    <location>
        <begin position="196"/>
        <end position="280"/>
    </location>
</feature>
<comment type="subcellular location">
    <subcellularLocation>
        <location evidence="1">Membrane</location>
        <topology evidence="1">Multi-pass membrane protein</topology>
    </subcellularLocation>
</comment>
<evidence type="ECO:0000256" key="2">
    <source>
        <dbReference type="ARBA" id="ARBA00006375"/>
    </source>
</evidence>
<dbReference type="Pfam" id="PF00153">
    <property type="entry name" value="Mito_carr"/>
    <property type="match status" value="3"/>
</dbReference>
<dbReference type="PROSITE" id="PS50920">
    <property type="entry name" value="SOLCAR"/>
    <property type="match status" value="3"/>
</dbReference>
<protein>
    <submittedName>
        <fullName evidence="8">Mitochondrial glycine transporter</fullName>
    </submittedName>
</protein>
<feature type="repeat" description="Solcar" evidence="5">
    <location>
        <begin position="103"/>
        <end position="187"/>
    </location>
</feature>
<dbReference type="Gene3D" id="1.50.40.10">
    <property type="entry name" value="Mitochondrial carrier domain"/>
    <property type="match status" value="2"/>
</dbReference>
<dbReference type="WBParaSite" id="Pan_g21925.t1">
    <property type="protein sequence ID" value="Pan_g21925.t1"/>
    <property type="gene ID" value="Pan_g21925"/>
</dbReference>
<evidence type="ECO:0000256" key="6">
    <source>
        <dbReference type="RuleBase" id="RU000488"/>
    </source>
</evidence>
<dbReference type="GO" id="GO:0015187">
    <property type="term" value="F:glycine transmembrane transporter activity"/>
    <property type="evidence" value="ECO:0007669"/>
    <property type="project" value="TreeGrafter"/>
</dbReference>
<proteinExistence type="inferred from homology"/>
<keyword evidence="3 5" id="KW-0812">Transmembrane</keyword>
<dbReference type="SUPFAM" id="SSF103506">
    <property type="entry name" value="Mitochondrial carrier"/>
    <property type="match status" value="1"/>
</dbReference>
<evidence type="ECO:0000256" key="5">
    <source>
        <dbReference type="PROSITE-ProRule" id="PRU00282"/>
    </source>
</evidence>
<dbReference type="PANTHER" id="PTHR46181">
    <property type="entry name" value="MITOCHONDRIAL GLYCINE TRANSPORTER"/>
    <property type="match status" value="1"/>
</dbReference>
<dbReference type="PANTHER" id="PTHR46181:SF3">
    <property type="entry name" value="MITOCHONDRIAL GLYCINE TRANSPORTER"/>
    <property type="match status" value="1"/>
</dbReference>
<dbReference type="GO" id="GO:1904983">
    <property type="term" value="P:glycine import into mitochondrion"/>
    <property type="evidence" value="ECO:0007669"/>
    <property type="project" value="TreeGrafter"/>
</dbReference>
<sequence length="281" mass="31773">MADVDEQRKDNSSVQRSIAFGTVSGLTTSVLLQPLDRLKTLAQQQNKTNGHVTVDVLIRRVWQEHGLLGYWKGLTPTLWRVVPGVSVYFGLIEASRVFVIEPQHAWEHFIVGTGARSCAAVILHPTTLIKTRLESSLYRHTSTADAFRTVVREQGVRGLWCGLMPTLFRDAPFSGFYLMFYRQQLAVVEQWSSHDLTPSLRVLCGISAGLLACVLTQPFDVLKTTVQLYPRDYSSMRTATARIYTELGLKSFFKGFVLRALRRSLASALNWTLFDELFKRT</sequence>
<reference evidence="8" key="2">
    <citation type="submission" date="2020-10" db="UniProtKB">
        <authorList>
            <consortium name="WormBaseParasite"/>
        </authorList>
    </citation>
    <scope>IDENTIFICATION</scope>
</reference>
<evidence type="ECO:0000313" key="7">
    <source>
        <dbReference type="Proteomes" id="UP000492821"/>
    </source>
</evidence>
<dbReference type="InterPro" id="IPR023395">
    <property type="entry name" value="MCP_dom_sf"/>
</dbReference>
<dbReference type="Proteomes" id="UP000492821">
    <property type="component" value="Unassembled WGS sequence"/>
</dbReference>
<dbReference type="GO" id="GO:0016020">
    <property type="term" value="C:membrane"/>
    <property type="evidence" value="ECO:0007669"/>
    <property type="project" value="UniProtKB-SubCell"/>
</dbReference>
<evidence type="ECO:0000313" key="8">
    <source>
        <dbReference type="WBParaSite" id="Pan_g21925.t1"/>
    </source>
</evidence>
<evidence type="ECO:0000256" key="4">
    <source>
        <dbReference type="ARBA" id="ARBA00023136"/>
    </source>
</evidence>
<organism evidence="7 8">
    <name type="scientific">Panagrellus redivivus</name>
    <name type="common">Microworm</name>
    <dbReference type="NCBI Taxonomy" id="6233"/>
    <lineage>
        <taxon>Eukaryota</taxon>
        <taxon>Metazoa</taxon>
        <taxon>Ecdysozoa</taxon>
        <taxon>Nematoda</taxon>
        <taxon>Chromadorea</taxon>
        <taxon>Rhabditida</taxon>
        <taxon>Tylenchina</taxon>
        <taxon>Panagrolaimomorpha</taxon>
        <taxon>Panagrolaimoidea</taxon>
        <taxon>Panagrolaimidae</taxon>
        <taxon>Panagrellus</taxon>
    </lineage>
</organism>
<accession>A0A7E4VJI5</accession>
<dbReference type="AlphaFoldDB" id="A0A7E4VJI5"/>
<keyword evidence="6" id="KW-0813">Transport</keyword>
<feature type="repeat" description="Solcar" evidence="5">
    <location>
        <begin position="12"/>
        <end position="98"/>
    </location>
</feature>
<reference evidence="7" key="1">
    <citation type="journal article" date="2013" name="Genetics">
        <title>The draft genome and transcriptome of Panagrellus redivivus are shaped by the harsh demands of a free-living lifestyle.</title>
        <authorList>
            <person name="Srinivasan J."/>
            <person name="Dillman A.R."/>
            <person name="Macchietto M.G."/>
            <person name="Heikkinen L."/>
            <person name="Lakso M."/>
            <person name="Fracchia K.M."/>
            <person name="Antoshechkin I."/>
            <person name="Mortazavi A."/>
            <person name="Wong G."/>
            <person name="Sternberg P.W."/>
        </authorList>
    </citation>
    <scope>NUCLEOTIDE SEQUENCE [LARGE SCALE GENOMIC DNA]</scope>
    <source>
        <strain evidence="7">MT8872</strain>
    </source>
</reference>
<dbReference type="InterPro" id="IPR018108">
    <property type="entry name" value="MCP_transmembrane"/>
</dbReference>
<evidence type="ECO:0000256" key="1">
    <source>
        <dbReference type="ARBA" id="ARBA00004141"/>
    </source>
</evidence>
<keyword evidence="7" id="KW-1185">Reference proteome</keyword>
<dbReference type="GO" id="GO:0005739">
    <property type="term" value="C:mitochondrion"/>
    <property type="evidence" value="ECO:0007669"/>
    <property type="project" value="TreeGrafter"/>
</dbReference>